<evidence type="ECO:0000256" key="9">
    <source>
        <dbReference type="ARBA" id="ARBA00023136"/>
    </source>
</evidence>
<feature type="transmembrane region" description="Helical" evidence="12">
    <location>
        <begin position="274"/>
        <end position="294"/>
    </location>
</feature>
<dbReference type="Proteomes" id="UP000435910">
    <property type="component" value="Unassembled WGS sequence"/>
</dbReference>
<dbReference type="InterPro" id="IPR045863">
    <property type="entry name" value="CorA_TM1_TM2"/>
</dbReference>
<dbReference type="GO" id="GO:0015095">
    <property type="term" value="F:magnesium ion transmembrane transporter activity"/>
    <property type="evidence" value="ECO:0007669"/>
    <property type="project" value="TreeGrafter"/>
</dbReference>
<protein>
    <submittedName>
        <fullName evidence="14">Magnesium transport protein CorA</fullName>
    </submittedName>
    <submittedName>
        <fullName evidence="13">Magnesium transporter CorA family protein</fullName>
    </submittedName>
</protein>
<keyword evidence="9 12" id="KW-0472">Membrane</keyword>
<dbReference type="GO" id="GO:0005886">
    <property type="term" value="C:plasma membrane"/>
    <property type="evidence" value="ECO:0007669"/>
    <property type="project" value="UniProtKB-SubCell"/>
</dbReference>
<dbReference type="GO" id="GO:0050897">
    <property type="term" value="F:cobalt ion binding"/>
    <property type="evidence" value="ECO:0007669"/>
    <property type="project" value="TreeGrafter"/>
</dbReference>
<organism evidence="14 15">
    <name type="scientific">Bacillus licheniformis</name>
    <dbReference type="NCBI Taxonomy" id="1402"/>
    <lineage>
        <taxon>Bacteria</taxon>
        <taxon>Bacillati</taxon>
        <taxon>Bacillota</taxon>
        <taxon>Bacilli</taxon>
        <taxon>Bacillales</taxon>
        <taxon>Bacillaceae</taxon>
        <taxon>Bacillus</taxon>
    </lineage>
</organism>
<keyword evidence="6" id="KW-0460">Magnesium</keyword>
<dbReference type="FunFam" id="1.20.58.340:FF:000004">
    <property type="entry name" value="Magnesium transport protein CorA"/>
    <property type="match status" value="1"/>
</dbReference>
<dbReference type="AlphaFoldDB" id="A0A1Y0YWE1"/>
<accession>A0A1Y0YWE1</accession>
<keyword evidence="3" id="KW-0813">Transport</keyword>
<dbReference type="PANTHER" id="PTHR46494">
    <property type="entry name" value="CORA FAMILY METAL ION TRANSPORTER (EUROFUNG)"/>
    <property type="match status" value="1"/>
</dbReference>
<comment type="catalytic activity">
    <reaction evidence="10">
        <text>Mg(2+)(in) = Mg(2+)(out)</text>
        <dbReference type="Rhea" id="RHEA:29827"/>
        <dbReference type="ChEBI" id="CHEBI:18420"/>
    </reaction>
</comment>
<keyword evidence="5 12" id="KW-0812">Transmembrane</keyword>
<evidence type="ECO:0000256" key="12">
    <source>
        <dbReference type="SAM" id="Phobius"/>
    </source>
</evidence>
<evidence type="ECO:0000256" key="2">
    <source>
        <dbReference type="ARBA" id="ARBA00009765"/>
    </source>
</evidence>
<dbReference type="Proteomes" id="UP000595038">
    <property type="component" value="Chromosome"/>
</dbReference>
<evidence type="ECO:0000256" key="4">
    <source>
        <dbReference type="ARBA" id="ARBA00022475"/>
    </source>
</evidence>
<evidence type="ECO:0000256" key="3">
    <source>
        <dbReference type="ARBA" id="ARBA00022448"/>
    </source>
</evidence>
<dbReference type="EMBL" id="NILC01000025">
    <property type="protein sequence ID" value="TWL25960.1"/>
    <property type="molecule type" value="Genomic_DNA"/>
</dbReference>
<evidence type="ECO:0000256" key="5">
    <source>
        <dbReference type="ARBA" id="ARBA00022692"/>
    </source>
</evidence>
<keyword evidence="7 12" id="KW-1133">Transmembrane helix</keyword>
<evidence type="ECO:0000256" key="1">
    <source>
        <dbReference type="ARBA" id="ARBA00004651"/>
    </source>
</evidence>
<dbReference type="GeneID" id="92859540"/>
<dbReference type="SUPFAM" id="SSF143865">
    <property type="entry name" value="CorA soluble domain-like"/>
    <property type="match status" value="1"/>
</dbReference>
<evidence type="ECO:0000256" key="10">
    <source>
        <dbReference type="ARBA" id="ARBA00034269"/>
    </source>
</evidence>
<reference evidence="14 15" key="1">
    <citation type="submission" date="2019-06" db="EMBL/GenBank/DDBJ databases">
        <title>Genome sequence analysis of &gt;100 Bacillus licheniformis strains suggests intrinsic resistance to this species.</title>
        <authorList>
            <person name="Wels M."/>
            <person name="Siezen R.J."/>
            <person name="Johansen E."/>
            <person name="Stuer-Lauridsen B."/>
            <person name="Bjerre K."/>
            <person name="Nielsen B.K.K."/>
        </authorList>
    </citation>
    <scope>NUCLEOTIDE SEQUENCE [LARGE SCALE GENOMIC DNA]</scope>
    <source>
        <strain evidence="14 15">BAC-16736</strain>
    </source>
</reference>
<evidence type="ECO:0000256" key="11">
    <source>
        <dbReference type="ARBA" id="ARBA00045497"/>
    </source>
</evidence>
<evidence type="ECO:0000256" key="6">
    <source>
        <dbReference type="ARBA" id="ARBA00022842"/>
    </source>
</evidence>
<dbReference type="EMBL" id="CP065647">
    <property type="protein sequence ID" value="QPR73771.1"/>
    <property type="molecule type" value="Genomic_DNA"/>
</dbReference>
<dbReference type="Pfam" id="PF01544">
    <property type="entry name" value="CorA"/>
    <property type="match status" value="1"/>
</dbReference>
<comment type="subcellular location">
    <subcellularLocation>
        <location evidence="1">Cell membrane</location>
        <topology evidence="1">Multi-pass membrane protein</topology>
    </subcellularLocation>
</comment>
<gene>
    <name evidence="14" type="ORF">CHCC16736_2418</name>
    <name evidence="13" type="ORF">I6G80_05775</name>
</gene>
<keyword evidence="4" id="KW-1003">Cell membrane</keyword>
<comment type="function">
    <text evidence="11">Mediates influx of magnesium ions. Alternates between open and closed states. Activated by low cytoplasmic Mg(2+) levels. Inactive when cytoplasmic Mg(2+) levels are high.</text>
</comment>
<feature type="transmembrane region" description="Helical" evidence="12">
    <location>
        <begin position="242"/>
        <end position="262"/>
    </location>
</feature>
<dbReference type="PANTHER" id="PTHR46494:SF2">
    <property type="entry name" value="MAGNESIUM TRANSPORT PROTEIN CORA"/>
    <property type="match status" value="1"/>
</dbReference>
<evidence type="ECO:0000256" key="8">
    <source>
        <dbReference type="ARBA" id="ARBA00023065"/>
    </source>
</evidence>
<reference evidence="13 16" key="2">
    <citation type="submission" date="2020-12" db="EMBL/GenBank/DDBJ databases">
        <title>FDA dAtabase for Regulatory Grade micrObial Sequences (FDA-ARGOS): Supporting development and validation of Infectious Disease Dx tests.</title>
        <authorList>
            <person name="Nelson B."/>
            <person name="Plummer A."/>
            <person name="Tallon L."/>
            <person name="Sadzewicz L."/>
            <person name="Zhao X."/>
            <person name="Boylan J."/>
            <person name="Ott S."/>
            <person name="Bowen H."/>
            <person name="Vavikolanu K."/>
            <person name="Mehta A."/>
            <person name="Aluvathingal J."/>
            <person name="Nadendla S."/>
            <person name="Myers T."/>
            <person name="Yan Y."/>
            <person name="Sichtig H."/>
        </authorList>
    </citation>
    <scope>NUCLEOTIDE SEQUENCE [LARGE SCALE GENOMIC DNA]</scope>
    <source>
        <strain evidence="13 16">FDAARGOS_923</strain>
    </source>
</reference>
<evidence type="ECO:0000313" key="16">
    <source>
        <dbReference type="Proteomes" id="UP000595038"/>
    </source>
</evidence>
<evidence type="ECO:0000256" key="7">
    <source>
        <dbReference type="ARBA" id="ARBA00022989"/>
    </source>
</evidence>
<dbReference type="RefSeq" id="WP_003185929.1">
    <property type="nucleotide sequence ID" value="NZ_BEXU01000014.1"/>
</dbReference>
<dbReference type="OMA" id="YHIRHEL"/>
<dbReference type="SUPFAM" id="SSF144083">
    <property type="entry name" value="Magnesium transport protein CorA, transmembrane region"/>
    <property type="match status" value="1"/>
</dbReference>
<name>A0A1Y0YWE1_BACLI</name>
<evidence type="ECO:0000313" key="15">
    <source>
        <dbReference type="Proteomes" id="UP000435910"/>
    </source>
</evidence>
<proteinExistence type="inferred from homology"/>
<dbReference type="GO" id="GO:0000287">
    <property type="term" value="F:magnesium ion binding"/>
    <property type="evidence" value="ECO:0007669"/>
    <property type="project" value="TreeGrafter"/>
</dbReference>
<dbReference type="CDD" id="cd12821">
    <property type="entry name" value="EcCorA_ZntB-like"/>
    <property type="match status" value="1"/>
</dbReference>
<comment type="similarity">
    <text evidence="2">Belongs to the CorA metal ion transporter (MIT) (TC 1.A.35) family.</text>
</comment>
<dbReference type="GO" id="GO:0015087">
    <property type="term" value="F:cobalt ion transmembrane transporter activity"/>
    <property type="evidence" value="ECO:0007669"/>
    <property type="project" value="TreeGrafter"/>
</dbReference>
<sequence>MRVFQGEGWTWYQLGPHEKTTAQGLIQPDHWPECRNWFQGVPSANINCLDINAAVQGKEAIYGSYIYDQEAEVQQNRTAFHFYLTKDYFFTMNLDISQFEEANRRPIDQHLKRCKDAPEVFLVLLGELMRMYLKELEHFEVHLGKVRWGFHHDNNKSIIELIHKRRHELLVIRSLILSMKKVAMGLKETFLTKSFDEIEQRRTFYEIDRGMSLIKEYANEINYLLHSEEVVTSHRGNEIFKALTIFTTIFTPMTAFGALWGMNFEVMPELSLKYGYLFSLILIAVSTALVYWYLKKKGWTGDLLRDKKRYMKRKGSFK</sequence>
<dbReference type="Gene3D" id="1.20.58.340">
    <property type="entry name" value="Magnesium transport protein CorA, transmembrane region"/>
    <property type="match status" value="1"/>
</dbReference>
<keyword evidence="8" id="KW-0406">Ion transport</keyword>
<dbReference type="InterPro" id="IPR002523">
    <property type="entry name" value="MgTranspt_CorA/ZnTranspt_ZntB"/>
</dbReference>
<dbReference type="InterPro" id="IPR045861">
    <property type="entry name" value="CorA_cytoplasmic_dom"/>
</dbReference>
<evidence type="ECO:0000313" key="14">
    <source>
        <dbReference type="EMBL" id="TWL25960.1"/>
    </source>
</evidence>
<evidence type="ECO:0000313" key="13">
    <source>
        <dbReference type="EMBL" id="QPR73771.1"/>
    </source>
</evidence>